<proteinExistence type="inferred from homology"/>
<dbReference type="SUPFAM" id="SSF51395">
    <property type="entry name" value="FMN-linked oxidoreductases"/>
    <property type="match status" value="1"/>
</dbReference>
<dbReference type="Pfam" id="PF01070">
    <property type="entry name" value="FMN_dh"/>
    <property type="match status" value="1"/>
</dbReference>
<protein>
    <submittedName>
        <fullName evidence="9">L-lactate dehydrogenase (Cytochrome)</fullName>
        <ecNumber evidence="9">1.1.2.3</ecNumber>
    </submittedName>
</protein>
<evidence type="ECO:0000256" key="6">
    <source>
        <dbReference type="PIRSR" id="PIRSR000138-1"/>
    </source>
</evidence>
<dbReference type="PANTHER" id="PTHR10578:SF107">
    <property type="entry name" value="2-HYDROXYACID OXIDASE 1"/>
    <property type="match status" value="1"/>
</dbReference>
<dbReference type="GO" id="GO:0010181">
    <property type="term" value="F:FMN binding"/>
    <property type="evidence" value="ECO:0007669"/>
    <property type="project" value="InterPro"/>
</dbReference>
<accession>A0A7W6Q6F6</accession>
<feature type="binding site" evidence="7">
    <location>
        <position position="130"/>
    </location>
    <ligand>
        <name>FMN</name>
        <dbReference type="ChEBI" id="CHEBI:58210"/>
    </ligand>
</feature>
<dbReference type="PROSITE" id="PS51349">
    <property type="entry name" value="FMN_HYDROXY_ACID_DH_2"/>
    <property type="match status" value="1"/>
</dbReference>
<dbReference type="EMBL" id="JACIFU010000003">
    <property type="protein sequence ID" value="MBB4174760.1"/>
    <property type="molecule type" value="Genomic_DNA"/>
</dbReference>
<dbReference type="GO" id="GO:0004460">
    <property type="term" value="F:L-lactate dehydrogenase (cytochrome) activity"/>
    <property type="evidence" value="ECO:0007669"/>
    <property type="project" value="UniProtKB-EC"/>
</dbReference>
<feature type="domain" description="FMN hydroxy acid dehydrogenase" evidence="8">
    <location>
        <begin position="1"/>
        <end position="381"/>
    </location>
</feature>
<feature type="binding site" evidence="7">
    <location>
        <begin position="78"/>
        <end position="80"/>
    </location>
    <ligand>
        <name>FMN</name>
        <dbReference type="ChEBI" id="CHEBI:58210"/>
    </ligand>
</feature>
<name>A0A7W6Q6F6_9RHOB</name>
<organism evidence="9 10">
    <name type="scientific">Sulfitobacter noctilucicola</name>
    <dbReference type="NCBI Taxonomy" id="1342301"/>
    <lineage>
        <taxon>Bacteria</taxon>
        <taxon>Pseudomonadati</taxon>
        <taxon>Pseudomonadota</taxon>
        <taxon>Alphaproteobacteria</taxon>
        <taxon>Rhodobacterales</taxon>
        <taxon>Roseobacteraceae</taxon>
        <taxon>Sulfitobacter</taxon>
    </lineage>
</organism>
<feature type="active site" description="Proton acceptor" evidence="6">
    <location>
        <position position="276"/>
    </location>
</feature>
<evidence type="ECO:0000256" key="4">
    <source>
        <dbReference type="ARBA" id="ARBA00023002"/>
    </source>
</evidence>
<comment type="similarity">
    <text evidence="5">Belongs to the FMN-dependent alpha-hydroxy acid dehydrogenase family.</text>
</comment>
<dbReference type="NCBIfam" id="NF008398">
    <property type="entry name" value="PRK11197.1"/>
    <property type="match status" value="1"/>
</dbReference>
<evidence type="ECO:0000313" key="10">
    <source>
        <dbReference type="Proteomes" id="UP000565745"/>
    </source>
</evidence>
<feature type="binding site" evidence="7">
    <location>
        <position position="252"/>
    </location>
    <ligand>
        <name>FMN</name>
        <dbReference type="ChEBI" id="CHEBI:58210"/>
    </ligand>
</feature>
<feature type="binding site" evidence="7">
    <location>
        <position position="276"/>
    </location>
    <ligand>
        <name>glyoxylate</name>
        <dbReference type="ChEBI" id="CHEBI:36655"/>
    </ligand>
</feature>
<dbReference type="PANTHER" id="PTHR10578">
    <property type="entry name" value="S -2-HYDROXY-ACID OXIDASE-RELATED"/>
    <property type="match status" value="1"/>
</dbReference>
<evidence type="ECO:0000313" key="9">
    <source>
        <dbReference type="EMBL" id="MBB4174760.1"/>
    </source>
</evidence>
<dbReference type="OrthoDB" id="9770452at2"/>
<feature type="binding site" evidence="7">
    <location>
        <begin position="307"/>
        <end position="311"/>
    </location>
    <ligand>
        <name>FMN</name>
        <dbReference type="ChEBI" id="CHEBI:58210"/>
    </ligand>
</feature>
<dbReference type="AlphaFoldDB" id="A0A7W6Q6F6"/>
<dbReference type="RefSeq" id="WP_025056129.1">
    <property type="nucleotide sequence ID" value="NZ_JACIFU010000003.1"/>
</dbReference>
<evidence type="ECO:0000256" key="1">
    <source>
        <dbReference type="ARBA" id="ARBA00001917"/>
    </source>
</evidence>
<keyword evidence="2 7" id="KW-0285">Flavoprotein</keyword>
<keyword evidence="10" id="KW-1185">Reference proteome</keyword>
<keyword evidence="3 7" id="KW-0288">FMN</keyword>
<dbReference type="Proteomes" id="UP000565745">
    <property type="component" value="Unassembled WGS sequence"/>
</dbReference>
<dbReference type="InterPro" id="IPR012133">
    <property type="entry name" value="Alpha-hydoxy_acid_DH_FMN"/>
</dbReference>
<dbReference type="EC" id="1.1.2.3" evidence="9"/>
<dbReference type="PIRSF" id="PIRSF000138">
    <property type="entry name" value="Al-hdrx_acd_dh"/>
    <property type="match status" value="1"/>
</dbReference>
<gene>
    <name evidence="9" type="ORF">GGR93_002548</name>
</gene>
<comment type="cofactor">
    <cofactor evidence="1">
        <name>FMN</name>
        <dbReference type="ChEBI" id="CHEBI:58210"/>
    </cofactor>
</comment>
<dbReference type="GO" id="GO:0005886">
    <property type="term" value="C:plasma membrane"/>
    <property type="evidence" value="ECO:0007669"/>
    <property type="project" value="TreeGrafter"/>
</dbReference>
<evidence type="ECO:0000259" key="8">
    <source>
        <dbReference type="PROSITE" id="PS51349"/>
    </source>
</evidence>
<dbReference type="InterPro" id="IPR037396">
    <property type="entry name" value="FMN_HAD"/>
</dbReference>
<feature type="binding site" evidence="7">
    <location>
        <position position="128"/>
    </location>
    <ligand>
        <name>FMN</name>
        <dbReference type="ChEBI" id="CHEBI:58210"/>
    </ligand>
</feature>
<dbReference type="InterPro" id="IPR008259">
    <property type="entry name" value="FMN_hydac_DH_AS"/>
</dbReference>
<dbReference type="PROSITE" id="PS00557">
    <property type="entry name" value="FMN_HYDROXY_ACID_DH_1"/>
    <property type="match status" value="1"/>
</dbReference>
<keyword evidence="4 9" id="KW-0560">Oxidoreductase</keyword>
<evidence type="ECO:0000256" key="5">
    <source>
        <dbReference type="ARBA" id="ARBA00024042"/>
    </source>
</evidence>
<dbReference type="FunFam" id="3.20.20.70:FF:000029">
    <property type="entry name" value="L-lactate dehydrogenase"/>
    <property type="match status" value="1"/>
</dbReference>
<feature type="binding site" evidence="7">
    <location>
        <position position="107"/>
    </location>
    <ligand>
        <name>FMN</name>
        <dbReference type="ChEBI" id="CHEBI:58210"/>
    </ligand>
</feature>
<feature type="binding site" evidence="7">
    <location>
        <position position="165"/>
    </location>
    <ligand>
        <name>glyoxylate</name>
        <dbReference type="ChEBI" id="CHEBI:36655"/>
    </ligand>
</feature>
<dbReference type="InterPro" id="IPR000262">
    <property type="entry name" value="FMN-dep_DH"/>
</dbReference>
<feature type="binding site" evidence="7">
    <location>
        <begin position="330"/>
        <end position="331"/>
    </location>
    <ligand>
        <name>FMN</name>
        <dbReference type="ChEBI" id="CHEBI:58210"/>
    </ligand>
</feature>
<dbReference type="InterPro" id="IPR013785">
    <property type="entry name" value="Aldolase_TIM"/>
</dbReference>
<dbReference type="CDD" id="cd02809">
    <property type="entry name" value="alpha_hydroxyacid_oxid_FMN"/>
    <property type="match status" value="1"/>
</dbReference>
<evidence type="ECO:0000256" key="2">
    <source>
        <dbReference type="ARBA" id="ARBA00022630"/>
    </source>
</evidence>
<evidence type="ECO:0000256" key="3">
    <source>
        <dbReference type="ARBA" id="ARBA00022643"/>
    </source>
</evidence>
<comment type="caution">
    <text evidence="9">The sequence shown here is derived from an EMBL/GenBank/DDBJ whole genome shotgun (WGS) entry which is preliminary data.</text>
</comment>
<feature type="binding site" evidence="7">
    <location>
        <position position="156"/>
    </location>
    <ligand>
        <name>FMN</name>
        <dbReference type="ChEBI" id="CHEBI:58210"/>
    </ligand>
</feature>
<sequence>MPVITNIGDLKRIYERRVPRMFYDYCESGSWTEQTFRENTSDFDKLRLRQRVAVDMSGRSTKSQMIGQDVAMPVALAPVGLTGMQHADGEIKAAKAAKEFGVPFTLSTMSINSIEDVAEATNAPFWFQLYTMRDADYVSRLIQRAKDANCSALVITLDLQILGQRHKDLKNGLSAPPKLTPKTIANLMTKWTWGIEMLQAKRREFGNIVGHVDGISDASSLGAWTAEQFDLTLDWAKIAKLKEQWGGKVILKGILDAEDAKMALNVGADAIVVSNHGGRQLDGAVSSISALPSILDAVGDQVEVHLDSGIRSGQDVLKALAMGAKGTMIGRAFIYGLGAMGQKGVTTALEVIQKELDTTMALCGETNVANLGRHNLLIPEDFGGRWQKT</sequence>
<reference evidence="9 10" key="1">
    <citation type="submission" date="2020-08" db="EMBL/GenBank/DDBJ databases">
        <title>Genomic Encyclopedia of Type Strains, Phase IV (KMG-IV): sequencing the most valuable type-strain genomes for metagenomic binning, comparative biology and taxonomic classification.</title>
        <authorList>
            <person name="Goeker M."/>
        </authorList>
    </citation>
    <scope>NUCLEOTIDE SEQUENCE [LARGE SCALE GENOMIC DNA]</scope>
    <source>
        <strain evidence="9 10">DSM 101015</strain>
    </source>
</reference>
<dbReference type="Gene3D" id="3.20.20.70">
    <property type="entry name" value="Aldolase class I"/>
    <property type="match status" value="1"/>
</dbReference>
<feature type="binding site" evidence="7">
    <location>
        <position position="279"/>
    </location>
    <ligand>
        <name>glyoxylate</name>
        <dbReference type="ChEBI" id="CHEBI:36655"/>
    </ligand>
</feature>
<evidence type="ECO:0000256" key="7">
    <source>
        <dbReference type="PIRSR" id="PIRSR000138-2"/>
    </source>
</evidence>
<feature type="binding site" evidence="7">
    <location>
        <position position="25"/>
    </location>
    <ligand>
        <name>glyoxylate</name>
        <dbReference type="ChEBI" id="CHEBI:36655"/>
    </ligand>
</feature>
<feature type="binding site" evidence="7">
    <location>
        <position position="274"/>
    </location>
    <ligand>
        <name>FMN</name>
        <dbReference type="ChEBI" id="CHEBI:58210"/>
    </ligand>
</feature>